<feature type="non-terminal residue" evidence="1">
    <location>
        <position position="1"/>
    </location>
</feature>
<sequence length="39" mass="4535">TPLFDIVFKKESVQKSIEKAKKKDAEFQEQFVGISKIYS</sequence>
<comment type="caution">
    <text evidence="1">The sequence shown here is derived from an EMBL/GenBank/DDBJ whole genome shotgun (WGS) entry which is preliminary data.</text>
</comment>
<proteinExistence type="predicted"/>
<protein>
    <submittedName>
        <fullName evidence="1">Uncharacterized protein</fullName>
    </submittedName>
</protein>
<dbReference type="AlphaFoldDB" id="X1L868"/>
<organism evidence="1">
    <name type="scientific">marine sediment metagenome</name>
    <dbReference type="NCBI Taxonomy" id="412755"/>
    <lineage>
        <taxon>unclassified sequences</taxon>
        <taxon>metagenomes</taxon>
        <taxon>ecological metagenomes</taxon>
    </lineage>
</organism>
<evidence type="ECO:0000313" key="1">
    <source>
        <dbReference type="EMBL" id="GAI02061.1"/>
    </source>
</evidence>
<reference evidence="1" key="1">
    <citation type="journal article" date="2014" name="Front. Microbiol.">
        <title>High frequency of phylogenetically diverse reductive dehalogenase-homologous genes in deep subseafloor sedimentary metagenomes.</title>
        <authorList>
            <person name="Kawai M."/>
            <person name="Futagami T."/>
            <person name="Toyoda A."/>
            <person name="Takaki Y."/>
            <person name="Nishi S."/>
            <person name="Hori S."/>
            <person name="Arai W."/>
            <person name="Tsubouchi T."/>
            <person name="Morono Y."/>
            <person name="Uchiyama I."/>
            <person name="Ito T."/>
            <person name="Fujiyama A."/>
            <person name="Inagaki F."/>
            <person name="Takami H."/>
        </authorList>
    </citation>
    <scope>NUCLEOTIDE SEQUENCE</scope>
    <source>
        <strain evidence="1">Expedition CK06-06</strain>
    </source>
</reference>
<dbReference type="EMBL" id="BARU01046493">
    <property type="protein sequence ID" value="GAI02061.1"/>
    <property type="molecule type" value="Genomic_DNA"/>
</dbReference>
<accession>X1L868</accession>
<gene>
    <name evidence="1" type="ORF">S03H2_70114</name>
</gene>
<name>X1L868_9ZZZZ</name>